<dbReference type="InterPro" id="IPR002941">
    <property type="entry name" value="DNA_methylase_N4/N6"/>
</dbReference>
<sequence>MQSLLEQDRIIFGKDESKLVELKLYVNDYKSKFSSVIELDGRTGTNEIKAIFPENNRPFDYPKPSELIFDFLSFSSKSDAIILDSFAGSGTTAHAVLKLNAQDGGNRRFILIEMMDYADSLTAERVRRVMGGYGEGDKAVAGLGGAFTFQRLGEPLFDSQQQLNPAVGLPAIRSYIAWLECIPRQELAPLDNPRHRYWLGEANGQRVFFCYEPERITCLDMDLLNELIQTPGPTLFYADQLALGEELMRRHNLRFKKIPRDITRL</sequence>
<comment type="caution">
    <text evidence="4">The sequence shown here is derived from an EMBL/GenBank/DDBJ whole genome shotgun (WGS) entry which is preliminary data.</text>
</comment>
<evidence type="ECO:0000313" key="5">
    <source>
        <dbReference type="Proteomes" id="UP000077521"/>
    </source>
</evidence>
<evidence type="ECO:0000256" key="2">
    <source>
        <dbReference type="ARBA" id="ARBA00022679"/>
    </source>
</evidence>
<dbReference type="Proteomes" id="UP000077521">
    <property type="component" value="Unassembled WGS sequence"/>
</dbReference>
<keyword evidence="5" id="KW-1185">Reference proteome</keyword>
<name>A0A177T1Y8_9BASI</name>
<feature type="domain" description="DNA methylase N-4/N-6" evidence="3">
    <location>
        <begin position="52"/>
        <end position="116"/>
    </location>
</feature>
<protein>
    <recommendedName>
        <fullName evidence="3">DNA methylase N-4/N-6 domain-containing protein</fullName>
    </recommendedName>
</protein>
<proteinExistence type="predicted"/>
<keyword evidence="2" id="KW-0808">Transferase</keyword>
<dbReference type="GO" id="GO:0032259">
    <property type="term" value="P:methylation"/>
    <property type="evidence" value="ECO:0007669"/>
    <property type="project" value="UniProtKB-KW"/>
</dbReference>
<keyword evidence="1" id="KW-0489">Methyltransferase</keyword>
<evidence type="ECO:0000256" key="1">
    <source>
        <dbReference type="ARBA" id="ARBA00022603"/>
    </source>
</evidence>
<organism evidence="4 5">
    <name type="scientific">Tilletia indica</name>
    <dbReference type="NCBI Taxonomy" id="43049"/>
    <lineage>
        <taxon>Eukaryota</taxon>
        <taxon>Fungi</taxon>
        <taxon>Dikarya</taxon>
        <taxon>Basidiomycota</taxon>
        <taxon>Ustilaginomycotina</taxon>
        <taxon>Exobasidiomycetes</taxon>
        <taxon>Tilletiales</taxon>
        <taxon>Tilletiaceae</taxon>
        <taxon>Tilletia</taxon>
    </lineage>
</organism>
<accession>A0A177T1Y8</accession>
<reference evidence="4" key="1">
    <citation type="submission" date="2016-04" db="EMBL/GenBank/DDBJ databases">
        <authorList>
            <person name="Nguyen H.D."/>
            <person name="Samba Siva P."/>
            <person name="Cullis J."/>
            <person name="Levesque C.A."/>
            <person name="Hambleton S."/>
        </authorList>
    </citation>
    <scope>NUCLEOTIDE SEQUENCE</scope>
    <source>
        <strain evidence="4">DAOMC 236416</strain>
    </source>
</reference>
<dbReference type="SUPFAM" id="SSF53335">
    <property type="entry name" value="S-adenosyl-L-methionine-dependent methyltransferases"/>
    <property type="match status" value="1"/>
</dbReference>
<dbReference type="GO" id="GO:0003677">
    <property type="term" value="F:DNA binding"/>
    <property type="evidence" value="ECO:0007669"/>
    <property type="project" value="InterPro"/>
</dbReference>
<reference evidence="4" key="2">
    <citation type="journal article" date="2019" name="IMA Fungus">
        <title>Genome sequencing and comparison of five Tilletia species to identify candidate genes for the detection of regulated species infecting wheat.</title>
        <authorList>
            <person name="Nguyen H.D.T."/>
            <person name="Sultana T."/>
            <person name="Kesanakurti P."/>
            <person name="Hambleton S."/>
        </authorList>
    </citation>
    <scope>NUCLEOTIDE SEQUENCE</scope>
    <source>
        <strain evidence="4">DAOMC 236416</strain>
    </source>
</reference>
<dbReference type="EMBL" id="LWDF02001176">
    <property type="protein sequence ID" value="KAE8240008.1"/>
    <property type="molecule type" value="Genomic_DNA"/>
</dbReference>
<dbReference type="AlphaFoldDB" id="A0A177T1Y8"/>
<dbReference type="Gene3D" id="3.40.50.150">
    <property type="entry name" value="Vaccinia Virus protein VP39"/>
    <property type="match status" value="1"/>
</dbReference>
<evidence type="ECO:0000259" key="3">
    <source>
        <dbReference type="Pfam" id="PF01555"/>
    </source>
</evidence>
<dbReference type="Pfam" id="PF01555">
    <property type="entry name" value="N6_N4_Mtase"/>
    <property type="match status" value="1"/>
</dbReference>
<gene>
    <name evidence="4" type="ORF">A4X13_0g7979</name>
</gene>
<dbReference type="InterPro" id="IPR029063">
    <property type="entry name" value="SAM-dependent_MTases_sf"/>
</dbReference>
<dbReference type="GO" id="GO:0008170">
    <property type="term" value="F:N-methyltransferase activity"/>
    <property type="evidence" value="ECO:0007669"/>
    <property type="project" value="InterPro"/>
</dbReference>
<evidence type="ECO:0000313" key="4">
    <source>
        <dbReference type="EMBL" id="KAE8240008.1"/>
    </source>
</evidence>